<dbReference type="Proteomes" id="UP000008021">
    <property type="component" value="Chromosome 4"/>
</dbReference>
<evidence type="ECO:0000256" key="1">
    <source>
        <dbReference type="SAM" id="MobiDB-lite"/>
    </source>
</evidence>
<sequence length="74" mass="8615">MATADRHRRGEEGRCHPAASLVITMVAYPKRSRLEERTGRENPKDPDETKTSRNEKELKQKEINRMLIKLVRAN</sequence>
<dbReference type="Gramene" id="OMERI04G09810.1">
    <property type="protein sequence ID" value="OMERI04G09810.1"/>
    <property type="gene ID" value="OMERI04G09810"/>
</dbReference>
<keyword evidence="3" id="KW-1185">Reference proteome</keyword>
<name>A0A0E0DDI7_9ORYZ</name>
<feature type="compositionally biased region" description="Basic and acidic residues" evidence="1">
    <location>
        <begin position="32"/>
        <end position="61"/>
    </location>
</feature>
<dbReference type="EnsemblPlants" id="OMERI04G09810.1">
    <property type="protein sequence ID" value="OMERI04G09810.1"/>
    <property type="gene ID" value="OMERI04G09810"/>
</dbReference>
<organism evidence="2">
    <name type="scientific">Oryza meridionalis</name>
    <dbReference type="NCBI Taxonomy" id="40149"/>
    <lineage>
        <taxon>Eukaryota</taxon>
        <taxon>Viridiplantae</taxon>
        <taxon>Streptophyta</taxon>
        <taxon>Embryophyta</taxon>
        <taxon>Tracheophyta</taxon>
        <taxon>Spermatophyta</taxon>
        <taxon>Magnoliopsida</taxon>
        <taxon>Liliopsida</taxon>
        <taxon>Poales</taxon>
        <taxon>Poaceae</taxon>
        <taxon>BOP clade</taxon>
        <taxon>Oryzoideae</taxon>
        <taxon>Oryzeae</taxon>
        <taxon>Oryzinae</taxon>
        <taxon>Oryza</taxon>
    </lineage>
</organism>
<dbReference type="HOGENOM" id="CLU_2691931_0_0_1"/>
<proteinExistence type="predicted"/>
<evidence type="ECO:0000313" key="2">
    <source>
        <dbReference type="EnsemblPlants" id="OMERI04G09810.1"/>
    </source>
</evidence>
<reference evidence="2" key="2">
    <citation type="submission" date="2018-05" db="EMBL/GenBank/DDBJ databases">
        <title>OmerRS3 (Oryza meridionalis Reference Sequence Version 3).</title>
        <authorList>
            <person name="Zhang J."/>
            <person name="Kudrna D."/>
            <person name="Lee S."/>
            <person name="Talag J."/>
            <person name="Welchert J."/>
            <person name="Wing R.A."/>
        </authorList>
    </citation>
    <scope>NUCLEOTIDE SEQUENCE [LARGE SCALE GENOMIC DNA]</scope>
    <source>
        <strain evidence="2">cv. OR44</strain>
    </source>
</reference>
<accession>A0A0E0DDI7</accession>
<dbReference type="AlphaFoldDB" id="A0A0E0DDI7"/>
<evidence type="ECO:0000313" key="3">
    <source>
        <dbReference type="Proteomes" id="UP000008021"/>
    </source>
</evidence>
<protein>
    <submittedName>
        <fullName evidence="2">Uncharacterized protein</fullName>
    </submittedName>
</protein>
<feature type="region of interest" description="Disordered" evidence="1">
    <location>
        <begin position="26"/>
        <end position="61"/>
    </location>
</feature>
<reference evidence="2" key="1">
    <citation type="submission" date="2015-04" db="UniProtKB">
        <authorList>
            <consortium name="EnsemblPlants"/>
        </authorList>
    </citation>
    <scope>IDENTIFICATION</scope>
</reference>